<evidence type="ECO:0000256" key="2">
    <source>
        <dbReference type="SAM" id="SignalP"/>
    </source>
</evidence>
<accession>F0VMW3</accession>
<dbReference type="EMBL" id="FR823392">
    <property type="protein sequence ID" value="CBZ55059.1"/>
    <property type="molecule type" value="Genomic_DNA"/>
</dbReference>
<protein>
    <submittedName>
        <fullName evidence="3">Uncharacterized protein</fullName>
    </submittedName>
</protein>
<dbReference type="OrthoDB" id="331848at2759"/>
<organism evidence="3 5">
    <name type="scientific">Neospora caninum (strain Liverpool)</name>
    <dbReference type="NCBI Taxonomy" id="572307"/>
    <lineage>
        <taxon>Eukaryota</taxon>
        <taxon>Sar</taxon>
        <taxon>Alveolata</taxon>
        <taxon>Apicomplexa</taxon>
        <taxon>Conoidasida</taxon>
        <taxon>Coccidia</taxon>
        <taxon>Eucoccidiorida</taxon>
        <taxon>Eimeriorina</taxon>
        <taxon>Sarcocystidae</taxon>
        <taxon>Neospora</taxon>
    </lineage>
</organism>
<keyword evidence="2" id="KW-0732">Signal</keyword>
<evidence type="ECO:0000313" key="5">
    <source>
        <dbReference type="Proteomes" id="UP000007494"/>
    </source>
</evidence>
<gene>
    <name evidence="4" type="ORF">BN1204_054840</name>
    <name evidence="3" type="ORF">NCLIV_054840</name>
</gene>
<reference evidence="4" key="4">
    <citation type="journal article" date="2015" name="PLoS ONE">
        <title>Comprehensive Evaluation of Toxoplasma gondii VEG and Neospora caninum LIV Genomes with Tachyzoite Stage Transcriptome and Proteome Defines Novel Transcript Features.</title>
        <authorList>
            <person name="Ramaprasad A."/>
            <person name="Mourier T."/>
            <person name="Naeem R."/>
            <person name="Malas T.B."/>
            <person name="Moussa E."/>
            <person name="Panigrahi A."/>
            <person name="Vermont S.J."/>
            <person name="Otto T.D."/>
            <person name="Wastling J."/>
            <person name="Pain A."/>
        </authorList>
    </citation>
    <scope>NUCLEOTIDE SEQUENCE</scope>
    <source>
        <strain evidence="4">Liverpool</strain>
    </source>
</reference>
<dbReference type="OMA" id="PRDEIND"/>
<name>F0VMW3_NEOCL</name>
<feature type="signal peptide" evidence="2">
    <location>
        <begin position="1"/>
        <end position="26"/>
    </location>
</feature>
<evidence type="ECO:0000313" key="4">
    <source>
        <dbReference type="EMBL" id="CEL69783.1"/>
    </source>
</evidence>
<keyword evidence="5" id="KW-1185">Reference proteome</keyword>
<dbReference type="InParanoid" id="F0VMW3"/>
<proteinExistence type="predicted"/>
<dbReference type="GeneID" id="13446774"/>
<dbReference type="Gene3D" id="1.10.601.10">
    <property type="entry name" value="RNA Polymerase Primary Sigma Factor"/>
    <property type="match status" value="1"/>
</dbReference>
<reference evidence="3" key="2">
    <citation type="submission" date="2011-03" db="EMBL/GenBank/DDBJ databases">
        <title>Comparative genomics and transcriptomics of Neospora caninum and Toxoplasma gondii.</title>
        <authorList>
            <person name="Reid A.J."/>
            <person name="Sohal A."/>
            <person name="Harris D."/>
            <person name="Quail M."/>
            <person name="Sanders M."/>
            <person name="Berriman M."/>
            <person name="Wastling J.M."/>
            <person name="Pain A."/>
        </authorList>
    </citation>
    <scope>NUCLEOTIDE SEQUENCE</scope>
    <source>
        <strain evidence="3">Liverpool</strain>
    </source>
</reference>
<dbReference type="AlphaFoldDB" id="F0VMW3"/>
<reference evidence="5" key="3">
    <citation type="journal article" date="2012" name="PLoS Pathog.">
        <title>Comparative genomics of the apicomplexan parasites Toxoplasma gondii and Neospora caninum: Coccidia differing in host range and transmission strategy.</title>
        <authorList>
            <person name="Reid A.J."/>
            <person name="Vermont S.J."/>
            <person name="Cotton J.A."/>
            <person name="Harris D."/>
            <person name="Hill-Cawthorne G.A."/>
            <person name="Konen-Waisman S."/>
            <person name="Latham S.M."/>
            <person name="Mourier T."/>
            <person name="Norton R."/>
            <person name="Quail M.A."/>
            <person name="Sanders M."/>
            <person name="Shanmugam D."/>
            <person name="Sohal A."/>
            <person name="Wasmuth J.D."/>
            <person name="Brunk B."/>
            <person name="Grigg M.E."/>
            <person name="Howard J.C."/>
            <person name="Parkinson J."/>
            <person name="Roos D.S."/>
            <person name="Trees A.J."/>
            <person name="Berriman M."/>
            <person name="Pain A."/>
            <person name="Wastling J.M."/>
        </authorList>
    </citation>
    <scope>NUCLEOTIDE SEQUENCE [LARGE SCALE GENOMIC DNA]</scope>
    <source>
        <strain evidence="5">Liverpool</strain>
    </source>
</reference>
<dbReference type="RefSeq" id="XP_003885087.1">
    <property type="nucleotide sequence ID" value="XM_003885038.1"/>
</dbReference>
<sequence length="226" mass="25614">MHRGIARCLFLFTLLGLLSFVPQAIAAGEALDEATEGAVETQRGAAEDDDTLVPADDEHEDEEHDDEDDHEADFESLIQMMGKDMNVNLPQNDMSKFAAVLKELTDHIDSAHKQHAEIAEKPHPFLKKIMSQRTHDKMVTTLQKIYTKVPRDEINDQLQAVMALLQHLKDDPHMSPKQLLEKTATHLGMPLTADMFEDMKKHMGWAEKFFGLFNPGELEEEKAEEL</sequence>
<dbReference type="VEuPathDB" id="ToxoDB:NCLIV_054840"/>
<reference evidence="3" key="1">
    <citation type="submission" date="2011-02" db="EMBL/GenBank/DDBJ databases">
        <authorList>
            <person name="Aslett M."/>
        </authorList>
    </citation>
    <scope>NUCLEOTIDE SEQUENCE</scope>
    <source>
        <strain evidence="3">Liverpool</strain>
    </source>
</reference>
<dbReference type="Proteomes" id="UP000007494">
    <property type="component" value="Chromosome XI"/>
</dbReference>
<feature type="compositionally biased region" description="Acidic residues" evidence="1">
    <location>
        <begin position="47"/>
        <end position="71"/>
    </location>
</feature>
<evidence type="ECO:0000313" key="3">
    <source>
        <dbReference type="EMBL" id="CBZ55059.1"/>
    </source>
</evidence>
<dbReference type="eggNOG" id="ENOG502R06Z">
    <property type="taxonomic scope" value="Eukaryota"/>
</dbReference>
<feature type="chain" id="PRO_5007655288" evidence="2">
    <location>
        <begin position="27"/>
        <end position="226"/>
    </location>
</feature>
<dbReference type="EMBL" id="LN714486">
    <property type="protein sequence ID" value="CEL69783.1"/>
    <property type="molecule type" value="Genomic_DNA"/>
</dbReference>
<evidence type="ECO:0000256" key="1">
    <source>
        <dbReference type="SAM" id="MobiDB-lite"/>
    </source>
</evidence>
<feature type="region of interest" description="Disordered" evidence="1">
    <location>
        <begin position="36"/>
        <end position="71"/>
    </location>
</feature>